<sequence length="50" mass="5836">SVAGDDGRVQIRWCPLWSRLPCHRRFCTRGPYTAPCRLLLPRVSMPFICF</sequence>
<dbReference type="AlphaFoldDB" id="A0A0P0Y9C3"/>
<reference evidence="1 2" key="3">
    <citation type="journal article" date="2013" name="Rice">
        <title>Improvement of the Oryza sativa Nipponbare reference genome using next generation sequence and optical map data.</title>
        <authorList>
            <person name="Kawahara Y."/>
            <person name="de la Bastide M."/>
            <person name="Hamilton J.P."/>
            <person name="Kanamori H."/>
            <person name="McCombie W.R."/>
            <person name="Ouyang S."/>
            <person name="Schwartz D.C."/>
            <person name="Tanaka T."/>
            <person name="Wu J."/>
            <person name="Zhou S."/>
            <person name="Childs K.L."/>
            <person name="Davidson R.M."/>
            <person name="Lin H."/>
            <person name="Quesada-Ocampo L."/>
            <person name="Vaillancourt B."/>
            <person name="Sakai H."/>
            <person name="Lee S.S."/>
            <person name="Kim J."/>
            <person name="Numa H."/>
            <person name="Itoh T."/>
            <person name="Buell C.R."/>
            <person name="Matsumoto T."/>
        </authorList>
    </citation>
    <scope>NUCLEOTIDE SEQUENCE [LARGE SCALE GENOMIC DNA]</scope>
    <source>
        <strain evidence="2">cv. Nipponbare</strain>
    </source>
</reference>
<feature type="non-terminal residue" evidence="1">
    <location>
        <position position="1"/>
    </location>
</feature>
<proteinExistence type="predicted"/>
<keyword evidence="2" id="KW-1185">Reference proteome</keyword>
<reference evidence="2" key="1">
    <citation type="journal article" date="2005" name="Nature">
        <title>The map-based sequence of the rice genome.</title>
        <authorList>
            <consortium name="International rice genome sequencing project (IRGSP)"/>
            <person name="Matsumoto T."/>
            <person name="Wu J."/>
            <person name="Kanamori H."/>
            <person name="Katayose Y."/>
            <person name="Fujisawa M."/>
            <person name="Namiki N."/>
            <person name="Mizuno H."/>
            <person name="Yamamoto K."/>
            <person name="Antonio B.A."/>
            <person name="Baba T."/>
            <person name="Sakata K."/>
            <person name="Nagamura Y."/>
            <person name="Aoki H."/>
            <person name="Arikawa K."/>
            <person name="Arita K."/>
            <person name="Bito T."/>
            <person name="Chiden Y."/>
            <person name="Fujitsuka N."/>
            <person name="Fukunaka R."/>
            <person name="Hamada M."/>
            <person name="Harada C."/>
            <person name="Hayashi A."/>
            <person name="Hijishita S."/>
            <person name="Honda M."/>
            <person name="Hosokawa S."/>
            <person name="Ichikawa Y."/>
            <person name="Idonuma A."/>
            <person name="Iijima M."/>
            <person name="Ikeda M."/>
            <person name="Ikeno M."/>
            <person name="Ito K."/>
            <person name="Ito S."/>
            <person name="Ito T."/>
            <person name="Ito Y."/>
            <person name="Ito Y."/>
            <person name="Iwabuchi A."/>
            <person name="Kamiya K."/>
            <person name="Karasawa W."/>
            <person name="Kurita K."/>
            <person name="Katagiri S."/>
            <person name="Kikuta A."/>
            <person name="Kobayashi H."/>
            <person name="Kobayashi N."/>
            <person name="Machita K."/>
            <person name="Maehara T."/>
            <person name="Masukawa M."/>
            <person name="Mizubayashi T."/>
            <person name="Mukai Y."/>
            <person name="Nagasaki H."/>
            <person name="Nagata Y."/>
            <person name="Naito S."/>
            <person name="Nakashima M."/>
            <person name="Nakama Y."/>
            <person name="Nakamichi Y."/>
            <person name="Nakamura M."/>
            <person name="Meguro A."/>
            <person name="Negishi M."/>
            <person name="Ohta I."/>
            <person name="Ohta T."/>
            <person name="Okamoto M."/>
            <person name="Ono N."/>
            <person name="Saji S."/>
            <person name="Sakaguchi M."/>
            <person name="Sakai K."/>
            <person name="Shibata M."/>
            <person name="Shimokawa T."/>
            <person name="Song J."/>
            <person name="Takazaki Y."/>
            <person name="Terasawa K."/>
            <person name="Tsugane M."/>
            <person name="Tsuji K."/>
            <person name="Ueda S."/>
            <person name="Waki K."/>
            <person name="Yamagata H."/>
            <person name="Yamamoto M."/>
            <person name="Yamamoto S."/>
            <person name="Yamane H."/>
            <person name="Yoshiki S."/>
            <person name="Yoshihara R."/>
            <person name="Yukawa K."/>
            <person name="Zhong H."/>
            <person name="Yano M."/>
            <person name="Yuan Q."/>
            <person name="Ouyang S."/>
            <person name="Liu J."/>
            <person name="Jones K.M."/>
            <person name="Gansberger K."/>
            <person name="Moffat K."/>
            <person name="Hill J."/>
            <person name="Bera J."/>
            <person name="Fadrosh D."/>
            <person name="Jin S."/>
            <person name="Johri S."/>
            <person name="Kim M."/>
            <person name="Overton L."/>
            <person name="Reardon M."/>
            <person name="Tsitrin T."/>
            <person name="Vuong H."/>
            <person name="Weaver B."/>
            <person name="Ciecko A."/>
            <person name="Tallon L."/>
            <person name="Jackson J."/>
            <person name="Pai G."/>
            <person name="Aken S.V."/>
            <person name="Utterback T."/>
            <person name="Reidmuller S."/>
            <person name="Feldblyum T."/>
            <person name="Hsiao J."/>
            <person name="Zismann V."/>
            <person name="Iobst S."/>
            <person name="de Vazeille A.R."/>
            <person name="Buell C.R."/>
            <person name="Ying K."/>
            <person name="Li Y."/>
            <person name="Lu T."/>
            <person name="Huang Y."/>
            <person name="Zhao Q."/>
            <person name="Feng Q."/>
            <person name="Zhang L."/>
            <person name="Zhu J."/>
            <person name="Weng Q."/>
            <person name="Mu J."/>
            <person name="Lu Y."/>
            <person name="Fan D."/>
            <person name="Liu Y."/>
            <person name="Guan J."/>
            <person name="Zhang Y."/>
            <person name="Yu S."/>
            <person name="Liu X."/>
            <person name="Zhang Y."/>
            <person name="Hong G."/>
            <person name="Han B."/>
            <person name="Choisne N."/>
            <person name="Demange N."/>
            <person name="Orjeda G."/>
            <person name="Samain S."/>
            <person name="Cattolico L."/>
            <person name="Pelletier E."/>
            <person name="Couloux A."/>
            <person name="Segurens B."/>
            <person name="Wincker P."/>
            <person name="D'Hont A."/>
            <person name="Scarpelli C."/>
            <person name="Weissenbach J."/>
            <person name="Salanoubat M."/>
            <person name="Quetier F."/>
            <person name="Yu Y."/>
            <person name="Kim H.R."/>
            <person name="Rambo T."/>
            <person name="Currie J."/>
            <person name="Collura K."/>
            <person name="Luo M."/>
            <person name="Yang T."/>
            <person name="Ammiraju J.S.S."/>
            <person name="Engler F."/>
            <person name="Soderlund C."/>
            <person name="Wing R.A."/>
            <person name="Palmer L.E."/>
            <person name="de la Bastide M."/>
            <person name="Spiegel L."/>
            <person name="Nascimento L."/>
            <person name="Zutavern T."/>
            <person name="O'Shaughnessy A."/>
            <person name="Dike S."/>
            <person name="Dedhia N."/>
            <person name="Preston R."/>
            <person name="Balija V."/>
            <person name="McCombie W.R."/>
            <person name="Chow T."/>
            <person name="Chen H."/>
            <person name="Chung M."/>
            <person name="Chen C."/>
            <person name="Shaw J."/>
            <person name="Wu H."/>
            <person name="Hsiao K."/>
            <person name="Chao Y."/>
            <person name="Chu M."/>
            <person name="Cheng C."/>
            <person name="Hour A."/>
            <person name="Lee P."/>
            <person name="Lin S."/>
            <person name="Lin Y."/>
            <person name="Liou J."/>
            <person name="Liu S."/>
            <person name="Hsing Y."/>
            <person name="Raghuvanshi S."/>
            <person name="Mohanty A."/>
            <person name="Bharti A.K."/>
            <person name="Gaur A."/>
            <person name="Gupta V."/>
            <person name="Kumar D."/>
            <person name="Ravi V."/>
            <person name="Vij S."/>
            <person name="Kapur A."/>
            <person name="Khurana P."/>
            <person name="Khurana P."/>
            <person name="Khurana J.P."/>
            <person name="Tyagi A.K."/>
            <person name="Gaikwad K."/>
            <person name="Singh A."/>
            <person name="Dalal V."/>
            <person name="Srivastava S."/>
            <person name="Dixit A."/>
            <person name="Pal A.K."/>
            <person name="Ghazi I.A."/>
            <person name="Yadav M."/>
            <person name="Pandit A."/>
            <person name="Bhargava A."/>
            <person name="Sureshbabu K."/>
            <person name="Batra K."/>
            <person name="Sharma T.R."/>
            <person name="Mohapatra T."/>
            <person name="Singh N.K."/>
            <person name="Messing J."/>
            <person name="Nelson A.B."/>
            <person name="Fuks G."/>
            <person name="Kavchok S."/>
            <person name="Keizer G."/>
            <person name="Linton E."/>
            <person name="Llaca V."/>
            <person name="Song R."/>
            <person name="Tanyolac B."/>
            <person name="Young S."/>
            <person name="Ho-Il K."/>
            <person name="Hahn J.H."/>
            <person name="Sangsakoo G."/>
            <person name="Vanavichit A."/>
            <person name="de Mattos Luiz.A.T."/>
            <person name="Zimmer P.D."/>
            <person name="Malone G."/>
            <person name="Dellagostin O."/>
            <person name="de Oliveira A.C."/>
            <person name="Bevan M."/>
            <person name="Bancroft I."/>
            <person name="Minx P."/>
            <person name="Cordum H."/>
            <person name="Wilson R."/>
            <person name="Cheng Z."/>
            <person name="Jin W."/>
            <person name="Jiang J."/>
            <person name="Leong S.A."/>
            <person name="Iwama H."/>
            <person name="Gojobori T."/>
            <person name="Itoh T."/>
            <person name="Niimura Y."/>
            <person name="Fujii Y."/>
            <person name="Habara T."/>
            <person name="Sakai H."/>
            <person name="Sato Y."/>
            <person name="Wilson G."/>
            <person name="Kumar K."/>
            <person name="McCouch S."/>
            <person name="Juretic N."/>
            <person name="Hoen D."/>
            <person name="Wright S."/>
            <person name="Bruskiewich R."/>
            <person name="Bureau T."/>
            <person name="Miyao A."/>
            <person name="Hirochika H."/>
            <person name="Nishikawa T."/>
            <person name="Kadowaki K."/>
            <person name="Sugiura M."/>
            <person name="Burr B."/>
            <person name="Sasaki T."/>
        </authorList>
    </citation>
    <scope>NUCLEOTIDE SEQUENCE [LARGE SCALE GENOMIC DNA]</scope>
    <source>
        <strain evidence="2">cv. Nipponbare</strain>
    </source>
</reference>
<dbReference type="Gramene" id="Os12t0299300-01">
    <property type="protein sequence ID" value="Os12t0299300-01"/>
    <property type="gene ID" value="Os12g0299300"/>
</dbReference>
<dbReference type="PaxDb" id="39947-A0A0P0Y9C3"/>
<gene>
    <name evidence="1" type="ordered locus">Os12g0299300</name>
    <name evidence="1" type="ORF">OSNPB_120299300</name>
</gene>
<dbReference type="EMBL" id="AP014968">
    <property type="protein sequence ID" value="BAT16815.1"/>
    <property type="molecule type" value="Genomic_DNA"/>
</dbReference>
<reference evidence="1 2" key="2">
    <citation type="journal article" date="2013" name="Plant Cell Physiol.">
        <title>Rice Annotation Project Database (RAP-DB): an integrative and interactive database for rice genomics.</title>
        <authorList>
            <person name="Sakai H."/>
            <person name="Lee S.S."/>
            <person name="Tanaka T."/>
            <person name="Numa H."/>
            <person name="Kim J."/>
            <person name="Kawahara Y."/>
            <person name="Wakimoto H."/>
            <person name="Yang C.C."/>
            <person name="Iwamoto M."/>
            <person name="Abe T."/>
            <person name="Yamada Y."/>
            <person name="Muto A."/>
            <person name="Inokuchi H."/>
            <person name="Ikemura T."/>
            <person name="Matsumoto T."/>
            <person name="Sasaki T."/>
            <person name="Itoh T."/>
        </authorList>
    </citation>
    <scope>NUCLEOTIDE SEQUENCE [LARGE SCALE GENOMIC DNA]</scope>
    <source>
        <strain evidence="2">cv. Nipponbare</strain>
    </source>
</reference>
<dbReference type="InParanoid" id="A0A0P0Y9C3"/>
<dbReference type="Proteomes" id="UP000059680">
    <property type="component" value="Chromosome 12"/>
</dbReference>
<accession>A0A0P0Y9C3</accession>
<evidence type="ECO:0000313" key="1">
    <source>
        <dbReference type="EMBL" id="BAT16815.1"/>
    </source>
</evidence>
<protein>
    <submittedName>
        <fullName evidence="1">Os12g0299300 protein</fullName>
    </submittedName>
</protein>
<evidence type="ECO:0000313" key="2">
    <source>
        <dbReference type="Proteomes" id="UP000059680"/>
    </source>
</evidence>
<name>A0A0P0Y9C3_ORYSJ</name>
<dbReference type="Gramene" id="Os12t0299300-02">
    <property type="protein sequence ID" value="Os12t0299300-02"/>
    <property type="gene ID" value="Os12g0299300"/>
</dbReference>
<organism evidence="1 2">
    <name type="scientific">Oryza sativa subsp. japonica</name>
    <name type="common">Rice</name>
    <dbReference type="NCBI Taxonomy" id="39947"/>
    <lineage>
        <taxon>Eukaryota</taxon>
        <taxon>Viridiplantae</taxon>
        <taxon>Streptophyta</taxon>
        <taxon>Embryophyta</taxon>
        <taxon>Tracheophyta</taxon>
        <taxon>Spermatophyta</taxon>
        <taxon>Magnoliopsida</taxon>
        <taxon>Liliopsida</taxon>
        <taxon>Poales</taxon>
        <taxon>Poaceae</taxon>
        <taxon>BOP clade</taxon>
        <taxon>Oryzoideae</taxon>
        <taxon>Oryzeae</taxon>
        <taxon>Oryzinae</taxon>
        <taxon>Oryza</taxon>
        <taxon>Oryza sativa</taxon>
    </lineage>
</organism>